<comment type="caution">
    <text evidence="1">The sequence shown here is derived from an EMBL/GenBank/DDBJ whole genome shotgun (WGS) entry which is preliminary data.</text>
</comment>
<dbReference type="RefSeq" id="WP_095654948.1">
    <property type="nucleotide sequence ID" value="NZ_NPOA01000004.1"/>
</dbReference>
<evidence type="ECO:0000313" key="2">
    <source>
        <dbReference type="Proteomes" id="UP000218887"/>
    </source>
</evidence>
<reference evidence="1 2" key="1">
    <citation type="submission" date="2017-08" db="EMBL/GenBank/DDBJ databases">
        <title>Virgibacillus indicus sp. nov. and Virgibacillus profoundi sp. nov, two moderately halophilic bacteria isolated from marine sediment by using the Microfluidic Streak Plate.</title>
        <authorList>
            <person name="Xu B."/>
            <person name="Hu B."/>
            <person name="Wang J."/>
            <person name="Zhu Y."/>
            <person name="Huang L."/>
            <person name="Du W."/>
            <person name="Huang Y."/>
        </authorList>
    </citation>
    <scope>NUCLEOTIDE SEQUENCE [LARGE SCALE GENOMIC DNA]</scope>
    <source>
        <strain evidence="1 2">IO3-P3-H5</strain>
    </source>
</reference>
<gene>
    <name evidence="1" type="ORF">CIL05_07700</name>
</gene>
<accession>A0A2A2IGA1</accession>
<protein>
    <submittedName>
        <fullName evidence="1">Uncharacterized protein</fullName>
    </submittedName>
</protein>
<dbReference type="AlphaFoldDB" id="A0A2A2IGA1"/>
<name>A0A2A2IGA1_9BACI</name>
<proteinExistence type="predicted"/>
<organism evidence="1 2">
    <name type="scientific">Virgibacillus profundi</name>
    <dbReference type="NCBI Taxonomy" id="2024555"/>
    <lineage>
        <taxon>Bacteria</taxon>
        <taxon>Bacillati</taxon>
        <taxon>Bacillota</taxon>
        <taxon>Bacilli</taxon>
        <taxon>Bacillales</taxon>
        <taxon>Bacillaceae</taxon>
        <taxon>Virgibacillus</taxon>
    </lineage>
</organism>
<sequence>MKNIRHWIRFKIRNYLGVNQLENNYKREKKKLQDKLDITYDELQYLKADIEIAETTIATMSGEIELLATSKADILFVGDIADQMDDIATKTSNRK</sequence>
<dbReference type="EMBL" id="NPOA01000004">
    <property type="protein sequence ID" value="PAV30346.1"/>
    <property type="molecule type" value="Genomic_DNA"/>
</dbReference>
<evidence type="ECO:0000313" key="1">
    <source>
        <dbReference type="EMBL" id="PAV30346.1"/>
    </source>
</evidence>
<keyword evidence="2" id="KW-1185">Reference proteome</keyword>
<dbReference type="Proteomes" id="UP000218887">
    <property type="component" value="Unassembled WGS sequence"/>
</dbReference>